<name>A0ACB8QHC1_9AGAM</name>
<evidence type="ECO:0000313" key="1">
    <source>
        <dbReference type="EMBL" id="KAI0031000.1"/>
    </source>
</evidence>
<dbReference type="EMBL" id="MU273597">
    <property type="protein sequence ID" value="KAI0031000.1"/>
    <property type="molecule type" value="Genomic_DNA"/>
</dbReference>
<reference evidence="1" key="2">
    <citation type="journal article" date="2022" name="New Phytol.">
        <title>Evolutionary transition to the ectomycorrhizal habit in the genomes of a hyperdiverse lineage of mushroom-forming fungi.</title>
        <authorList>
            <person name="Looney B."/>
            <person name="Miyauchi S."/>
            <person name="Morin E."/>
            <person name="Drula E."/>
            <person name="Courty P.E."/>
            <person name="Kohler A."/>
            <person name="Kuo A."/>
            <person name="LaButti K."/>
            <person name="Pangilinan J."/>
            <person name="Lipzen A."/>
            <person name="Riley R."/>
            <person name="Andreopoulos W."/>
            <person name="He G."/>
            <person name="Johnson J."/>
            <person name="Nolan M."/>
            <person name="Tritt A."/>
            <person name="Barry K.W."/>
            <person name="Grigoriev I.V."/>
            <person name="Nagy L.G."/>
            <person name="Hibbett D."/>
            <person name="Henrissat B."/>
            <person name="Matheny P.B."/>
            <person name="Labbe J."/>
            <person name="Martin F.M."/>
        </authorList>
    </citation>
    <scope>NUCLEOTIDE SEQUENCE</scope>
    <source>
        <strain evidence="1">EC-137</strain>
    </source>
</reference>
<accession>A0ACB8QHC1</accession>
<evidence type="ECO:0000313" key="2">
    <source>
        <dbReference type="Proteomes" id="UP000814128"/>
    </source>
</evidence>
<organism evidence="1 2">
    <name type="scientific">Vararia minispora EC-137</name>
    <dbReference type="NCBI Taxonomy" id="1314806"/>
    <lineage>
        <taxon>Eukaryota</taxon>
        <taxon>Fungi</taxon>
        <taxon>Dikarya</taxon>
        <taxon>Basidiomycota</taxon>
        <taxon>Agaricomycotina</taxon>
        <taxon>Agaricomycetes</taxon>
        <taxon>Russulales</taxon>
        <taxon>Lachnocladiaceae</taxon>
        <taxon>Vararia</taxon>
    </lineage>
</organism>
<sequence length="748" mass="82060">MSSISDGTVRRTKSSRPAKLPLSHPSSSLSHAQSPAQFRLPYELLVRIFTELTPLHPEQINSHTSALRRRGKVPSWLQVAHVCRFWRSVALNCRSLWSYIPLENSAWTALALERSRPGPIYIDAGVDIAVLGLLDPAALSSALTHASRVQHLSITTRESKIMLESVDALRTVEVPLLQRLELLFFPMGSQPMPMVPLDMFRRTTPPVLRVLIILDVVVAPKSNIFSASLTHLEMSIFTSAWDNLSQAFDTLNGLPNLEYLALMRGTVLPSWHKGDPYAITGPRTIRLERLKTLRLNGDACVVLRSLQSIEAPICEVSCIVFALESDGPGVPEDPPAIAAGLTHPRWPGLPLIPAALASAYMSDTVPSTTMSKLVITSAMDPVWHTVDEMTAFLRNLPNLQTLTMRCSPWQELPLHPAEAIQPVRMDSMECLHLWSRFPSALSTISDYIALPAGAERQVTVDGGPPDGMSIDEFVTTVRSIFRLPAIPPDDGSSYRQLSVAELKDDFFFGVCLTVSDPTPPAPGHAPLPRSMELNIPLFTLGKPFPAIPPPDTVAHLAELTCAAVRVFPLAACAQVSVEHLLFEDLDIWKNAFIHLKAVTRLSVRPGPKIARTAARALCVSRLPPSDTPLFPALQGLCLEQVDFADPAFTPCPFQITPDRPEKNLPKFALEVSNSFVNDEILSVLKHDFVYGVRWDGVCSTSMRQLNRSWRRELPSVVTTMPAMPAAAPAPVPIVFTVPQAAQAQVPAA</sequence>
<protein>
    <submittedName>
        <fullName evidence="1">Uncharacterized protein</fullName>
    </submittedName>
</protein>
<proteinExistence type="predicted"/>
<gene>
    <name evidence="1" type="ORF">K488DRAFT_87251</name>
</gene>
<keyword evidence="2" id="KW-1185">Reference proteome</keyword>
<dbReference type="Proteomes" id="UP000814128">
    <property type="component" value="Unassembled WGS sequence"/>
</dbReference>
<reference evidence="1" key="1">
    <citation type="submission" date="2021-02" db="EMBL/GenBank/DDBJ databases">
        <authorList>
            <consortium name="DOE Joint Genome Institute"/>
            <person name="Ahrendt S."/>
            <person name="Looney B.P."/>
            <person name="Miyauchi S."/>
            <person name="Morin E."/>
            <person name="Drula E."/>
            <person name="Courty P.E."/>
            <person name="Chicoki N."/>
            <person name="Fauchery L."/>
            <person name="Kohler A."/>
            <person name="Kuo A."/>
            <person name="Labutti K."/>
            <person name="Pangilinan J."/>
            <person name="Lipzen A."/>
            <person name="Riley R."/>
            <person name="Andreopoulos W."/>
            <person name="He G."/>
            <person name="Johnson J."/>
            <person name="Barry K.W."/>
            <person name="Grigoriev I.V."/>
            <person name="Nagy L."/>
            <person name="Hibbett D."/>
            <person name="Henrissat B."/>
            <person name="Matheny P.B."/>
            <person name="Labbe J."/>
            <person name="Martin F."/>
        </authorList>
    </citation>
    <scope>NUCLEOTIDE SEQUENCE</scope>
    <source>
        <strain evidence="1">EC-137</strain>
    </source>
</reference>
<comment type="caution">
    <text evidence="1">The sequence shown here is derived from an EMBL/GenBank/DDBJ whole genome shotgun (WGS) entry which is preliminary data.</text>
</comment>